<dbReference type="SMART" id="SM00478">
    <property type="entry name" value="ENDO3c"/>
    <property type="match status" value="1"/>
</dbReference>
<dbReference type="STRING" id="645134.A0A0L0HHC8"/>
<dbReference type="RefSeq" id="XP_016608915.1">
    <property type="nucleotide sequence ID" value="XM_016752227.1"/>
</dbReference>
<dbReference type="Proteomes" id="UP000053201">
    <property type="component" value="Unassembled WGS sequence"/>
</dbReference>
<dbReference type="InterPro" id="IPR003265">
    <property type="entry name" value="HhH-GPD_domain"/>
</dbReference>
<dbReference type="InParanoid" id="A0A0L0HHC8"/>
<dbReference type="Gene3D" id="1.10.1670.40">
    <property type="match status" value="1"/>
</dbReference>
<evidence type="ECO:0000256" key="3">
    <source>
        <dbReference type="ARBA" id="ARBA00023204"/>
    </source>
</evidence>
<dbReference type="GeneID" id="27687457"/>
<dbReference type="EMBL" id="KQ257455">
    <property type="protein sequence ID" value="KND00876.1"/>
    <property type="molecule type" value="Genomic_DNA"/>
</dbReference>
<dbReference type="GO" id="GO:0043916">
    <property type="term" value="F:DNA-7-methylguanine glycosylase activity"/>
    <property type="evidence" value="ECO:0007669"/>
    <property type="project" value="TreeGrafter"/>
</dbReference>
<dbReference type="GO" id="GO:0005634">
    <property type="term" value="C:nucleus"/>
    <property type="evidence" value="ECO:0007669"/>
    <property type="project" value="TreeGrafter"/>
</dbReference>
<dbReference type="VEuPathDB" id="FungiDB:SPPG_03978"/>
<reference evidence="5 6" key="1">
    <citation type="submission" date="2009-08" db="EMBL/GenBank/DDBJ databases">
        <title>The Genome Sequence of Spizellomyces punctatus strain DAOM BR117.</title>
        <authorList>
            <consortium name="The Broad Institute Genome Sequencing Platform"/>
            <person name="Russ C."/>
            <person name="Cuomo C."/>
            <person name="Shea T."/>
            <person name="Young S.K."/>
            <person name="Zeng Q."/>
            <person name="Koehrsen M."/>
            <person name="Haas B."/>
            <person name="Borodovsky M."/>
            <person name="Guigo R."/>
            <person name="Alvarado L."/>
            <person name="Berlin A."/>
            <person name="Bochicchio J."/>
            <person name="Borenstein D."/>
            <person name="Chapman S."/>
            <person name="Chen Z."/>
            <person name="Engels R."/>
            <person name="Freedman E."/>
            <person name="Gellesch M."/>
            <person name="Goldberg J."/>
            <person name="Griggs A."/>
            <person name="Gujja S."/>
            <person name="Heiman D."/>
            <person name="Hepburn T."/>
            <person name="Howarth C."/>
            <person name="Jen D."/>
            <person name="Larson L."/>
            <person name="Lewis B."/>
            <person name="Mehta T."/>
            <person name="Park D."/>
            <person name="Pearson M."/>
            <person name="Roberts A."/>
            <person name="Saif S."/>
            <person name="Shenoy N."/>
            <person name="Sisk P."/>
            <person name="Stolte C."/>
            <person name="Sykes S."/>
            <person name="Thomson T."/>
            <person name="Walk T."/>
            <person name="White J."/>
            <person name="Yandava C."/>
            <person name="Burger G."/>
            <person name="Gray M.W."/>
            <person name="Holland P.W.H."/>
            <person name="King N."/>
            <person name="Lang F.B.F."/>
            <person name="Roger A.J."/>
            <person name="Ruiz-Trillo I."/>
            <person name="Lander E."/>
            <person name="Nusbaum C."/>
        </authorList>
    </citation>
    <scope>NUCLEOTIDE SEQUENCE [LARGE SCALE GENOMIC DNA]</scope>
    <source>
        <strain evidence="5 6">DAOM BR117</strain>
    </source>
</reference>
<evidence type="ECO:0000259" key="4">
    <source>
        <dbReference type="SMART" id="SM00478"/>
    </source>
</evidence>
<feature type="domain" description="HhH-GPD" evidence="4">
    <location>
        <begin position="152"/>
        <end position="337"/>
    </location>
</feature>
<dbReference type="Pfam" id="PF00730">
    <property type="entry name" value="HhH-GPD"/>
    <property type="match status" value="1"/>
</dbReference>
<protein>
    <recommendedName>
        <fullName evidence="4">HhH-GPD domain-containing protein</fullName>
    </recommendedName>
</protein>
<dbReference type="GO" id="GO:0032993">
    <property type="term" value="C:protein-DNA complex"/>
    <property type="evidence" value="ECO:0007669"/>
    <property type="project" value="TreeGrafter"/>
</dbReference>
<evidence type="ECO:0000313" key="6">
    <source>
        <dbReference type="Proteomes" id="UP000053201"/>
    </source>
</evidence>
<dbReference type="eggNOG" id="KOG1918">
    <property type="taxonomic scope" value="Eukaryota"/>
</dbReference>
<evidence type="ECO:0000313" key="5">
    <source>
        <dbReference type="EMBL" id="KND00876.1"/>
    </source>
</evidence>
<dbReference type="OrthoDB" id="415889at2759"/>
<keyword evidence="2" id="KW-0227">DNA damage</keyword>
<keyword evidence="3" id="KW-0234">DNA repair</keyword>
<evidence type="ECO:0000256" key="2">
    <source>
        <dbReference type="ARBA" id="ARBA00022763"/>
    </source>
</evidence>
<dbReference type="CDD" id="cd00056">
    <property type="entry name" value="ENDO3c"/>
    <property type="match status" value="1"/>
</dbReference>
<keyword evidence="6" id="KW-1185">Reference proteome</keyword>
<dbReference type="InterPro" id="IPR011257">
    <property type="entry name" value="DNA_glycosylase"/>
</dbReference>
<dbReference type="OMA" id="MILMFAM"/>
<dbReference type="GO" id="GO:0006307">
    <property type="term" value="P:DNA alkylation repair"/>
    <property type="evidence" value="ECO:0007669"/>
    <property type="project" value="TreeGrafter"/>
</dbReference>
<dbReference type="GO" id="GO:0006285">
    <property type="term" value="P:base-excision repair, AP site formation"/>
    <property type="evidence" value="ECO:0007669"/>
    <property type="project" value="TreeGrafter"/>
</dbReference>
<dbReference type="FunCoup" id="A0A0L0HHC8">
    <property type="interactions" value="9"/>
</dbReference>
<dbReference type="GO" id="GO:0008725">
    <property type="term" value="F:DNA-3-methyladenine glycosylase activity"/>
    <property type="evidence" value="ECO:0007669"/>
    <property type="project" value="TreeGrafter"/>
</dbReference>
<dbReference type="AlphaFoldDB" id="A0A0L0HHC8"/>
<gene>
    <name evidence="5" type="ORF">SPPG_03978</name>
</gene>
<evidence type="ECO:0000256" key="1">
    <source>
        <dbReference type="ARBA" id="ARBA00010817"/>
    </source>
</evidence>
<dbReference type="PANTHER" id="PTHR43003:SF5">
    <property type="entry name" value="DNA-3-METHYLADENINE GLYCOSYLASE"/>
    <property type="match status" value="1"/>
</dbReference>
<organism evidence="5 6">
    <name type="scientific">Spizellomyces punctatus (strain DAOM BR117)</name>
    <dbReference type="NCBI Taxonomy" id="645134"/>
    <lineage>
        <taxon>Eukaryota</taxon>
        <taxon>Fungi</taxon>
        <taxon>Fungi incertae sedis</taxon>
        <taxon>Chytridiomycota</taxon>
        <taxon>Chytridiomycota incertae sedis</taxon>
        <taxon>Chytridiomycetes</taxon>
        <taxon>Spizellomycetales</taxon>
        <taxon>Spizellomycetaceae</taxon>
        <taxon>Spizellomyces</taxon>
    </lineage>
</organism>
<dbReference type="InterPro" id="IPR051912">
    <property type="entry name" value="Alkylbase_DNA_Glycosylase/TA"/>
</dbReference>
<dbReference type="SUPFAM" id="SSF48150">
    <property type="entry name" value="DNA-glycosylase"/>
    <property type="match status" value="1"/>
</dbReference>
<dbReference type="PANTHER" id="PTHR43003">
    <property type="entry name" value="DNA-3-METHYLADENINE GLYCOSYLASE"/>
    <property type="match status" value="1"/>
</dbReference>
<accession>A0A0L0HHC8</accession>
<dbReference type="FunFam" id="1.10.340.30:FF:000004">
    <property type="entry name" value="DNA-3-methyladenine glycosylase II"/>
    <property type="match status" value="1"/>
</dbReference>
<proteinExistence type="inferred from homology"/>
<name>A0A0L0HHC8_SPIPD</name>
<dbReference type="Gene3D" id="1.10.340.30">
    <property type="entry name" value="Hypothetical protein, domain 2"/>
    <property type="match status" value="1"/>
</dbReference>
<dbReference type="GO" id="GO:0032131">
    <property type="term" value="F:alkylated DNA binding"/>
    <property type="evidence" value="ECO:0007669"/>
    <property type="project" value="TreeGrafter"/>
</dbReference>
<sequence>MISRFNFLLPHIRMLTRRQAKIQAGALQDGPAVFRVTKRKITERIDETLKKKPVKVARAPKSLPSIPPDAPDLVAEASEIETAASAVAAPSAALPPSDAPFDYSTALSYICGQDPRLEQVVKRAGKPCKIFESEDSAEQGLDAFKALATAIIYQQLSGKAASTILRRFLTLFDEKLDPAAAERHPKWFPTPRAVRDKERQELTSAGLSQRKAEYVHALADRFLDGSISTEALLRMEDDAIAELLCSVKGIGPWTVDMFLMFDLKRPNILPVGDLGIRKGMSKHFGMKGSNGKKGSKQKAGGGIYLPTPDEMREAAKIWEPYRTIGSYYMWTITDTKTMEDE</sequence>
<comment type="similarity">
    <text evidence="1">Belongs to the alkylbase DNA glycosidase AlkA family.</text>
</comment>